<keyword evidence="1" id="KW-0812">Transmembrane</keyword>
<evidence type="ECO:0000313" key="3">
    <source>
        <dbReference type="EMBL" id="PHO14946.1"/>
    </source>
</evidence>
<sequence>MSRIKTLKNTLILTFKGKINIDGHIYLLPLFSKLLKTIINVLFIMGGFLFLGAVISIISQSFNILIPFWILILFLFLILFSINFLITYFSTWKKVI</sequence>
<protein>
    <submittedName>
        <fullName evidence="2">Putative membrane protein</fullName>
    </submittedName>
</protein>
<evidence type="ECO:0000313" key="4">
    <source>
        <dbReference type="EMBL" id="PPK61071.1"/>
    </source>
</evidence>
<reference evidence="4 6" key="3">
    <citation type="submission" date="2018-02" db="EMBL/GenBank/DDBJ databases">
        <title>Subsurface microbial communities from deep shales in Ohio and West Virginia, USA.</title>
        <authorList>
            <person name="Wrighton K."/>
        </authorList>
    </citation>
    <scope>NUCLEOTIDE SEQUENCE [LARGE SCALE GENOMIC DNA]</scope>
    <source>
        <strain evidence="4 6">MARC-MIP3H16</strain>
    </source>
</reference>
<evidence type="ECO:0000313" key="5">
    <source>
        <dbReference type="Proteomes" id="UP000224740"/>
    </source>
</evidence>
<dbReference type="Proteomes" id="UP000224740">
    <property type="component" value="Unassembled WGS sequence"/>
</dbReference>
<evidence type="ECO:0000256" key="1">
    <source>
        <dbReference type="SAM" id="Phobius"/>
    </source>
</evidence>
<dbReference type="EMBL" id="PTIW01000013">
    <property type="protein sequence ID" value="PPK61071.1"/>
    <property type="molecule type" value="Genomic_DNA"/>
</dbReference>
<gene>
    <name evidence="2" type="ORF">AMRN_0363</name>
    <name evidence="4" type="ORF">B0F89_11367</name>
    <name evidence="3" type="ORF">CPH92_09305</name>
</gene>
<feature type="transmembrane region" description="Helical" evidence="1">
    <location>
        <begin position="64"/>
        <end position="89"/>
    </location>
</feature>
<dbReference type="Proteomes" id="UP000264693">
    <property type="component" value="Chromosome"/>
</dbReference>
<keyword evidence="1" id="KW-1133">Transmembrane helix</keyword>
<reference evidence="3" key="2">
    <citation type="submission" date="2017-09" db="EMBL/GenBank/DDBJ databases">
        <authorList>
            <person name="Perez-Cataluna A."/>
            <person name="Figueras M.J."/>
            <person name="Salas-Masso N."/>
        </authorList>
    </citation>
    <scope>NUCLEOTIDE SEQUENCE</scope>
    <source>
        <strain evidence="3">CECT 7727</strain>
    </source>
</reference>
<dbReference type="AlphaFoldDB" id="A0A1T5BT78"/>
<dbReference type="Proteomes" id="UP000239861">
    <property type="component" value="Unassembled WGS sequence"/>
</dbReference>
<dbReference type="STRING" id="505249.SAMN06295997_11568"/>
<reference evidence="2 7" key="4">
    <citation type="submission" date="2018-08" db="EMBL/GenBank/DDBJ databases">
        <title>Complete genome of the Arcobacter marinus type strain JCM 15502.</title>
        <authorList>
            <person name="Miller W.G."/>
            <person name="Yee E."/>
            <person name="Huynh S."/>
            <person name="Parker C.T."/>
        </authorList>
    </citation>
    <scope>NUCLEOTIDE SEQUENCE [LARGE SCALE GENOMIC DNA]</scope>
    <source>
        <strain evidence="2 7">JCM 15502</strain>
    </source>
</reference>
<evidence type="ECO:0000313" key="6">
    <source>
        <dbReference type="Proteomes" id="UP000239861"/>
    </source>
</evidence>
<keyword evidence="5" id="KW-1185">Reference proteome</keyword>
<keyword evidence="1" id="KW-0472">Membrane</keyword>
<organism evidence="4 6">
    <name type="scientific">Malaciobacter marinus</name>
    <dbReference type="NCBI Taxonomy" id="505249"/>
    <lineage>
        <taxon>Bacteria</taxon>
        <taxon>Pseudomonadati</taxon>
        <taxon>Campylobacterota</taxon>
        <taxon>Epsilonproteobacteria</taxon>
        <taxon>Campylobacterales</taxon>
        <taxon>Arcobacteraceae</taxon>
        <taxon>Malaciobacter</taxon>
    </lineage>
</organism>
<dbReference type="EMBL" id="NXAO01000042">
    <property type="protein sequence ID" value="PHO14946.1"/>
    <property type="molecule type" value="Genomic_DNA"/>
</dbReference>
<accession>A0A1T5BT78</accession>
<feature type="transmembrane region" description="Helical" evidence="1">
    <location>
        <begin position="38"/>
        <end position="58"/>
    </location>
</feature>
<evidence type="ECO:0000313" key="7">
    <source>
        <dbReference type="Proteomes" id="UP000264693"/>
    </source>
</evidence>
<dbReference type="KEGG" id="amar:AMRN_0363"/>
<dbReference type="EMBL" id="CP032101">
    <property type="protein sequence ID" value="AXX86132.1"/>
    <property type="molecule type" value="Genomic_DNA"/>
</dbReference>
<proteinExistence type="predicted"/>
<reference evidence="5" key="1">
    <citation type="submission" date="2017-09" db="EMBL/GenBank/DDBJ databases">
        <title>Arcobacter canalis sp. nov., a new species isolated from a water canal contaminated with urban sewage.</title>
        <authorList>
            <person name="Perez-Cataluna A."/>
            <person name="Salas-Masso N."/>
            <person name="Figueras M.J."/>
        </authorList>
    </citation>
    <scope>NUCLEOTIDE SEQUENCE [LARGE SCALE GENOMIC DNA]</scope>
    <source>
        <strain evidence="5">CECT 7727</strain>
    </source>
</reference>
<evidence type="ECO:0000313" key="2">
    <source>
        <dbReference type="EMBL" id="AXX86132.1"/>
    </source>
</evidence>
<name>A0A1T5BT78_9BACT</name>